<dbReference type="GeneID" id="27672195"/>
<feature type="compositionally biased region" description="Basic and acidic residues" evidence="1">
    <location>
        <begin position="1"/>
        <end position="10"/>
    </location>
</feature>
<evidence type="ECO:0000313" key="2">
    <source>
        <dbReference type="EMBL" id="KJR82322.1"/>
    </source>
</evidence>
<evidence type="ECO:0000256" key="1">
    <source>
        <dbReference type="SAM" id="MobiDB-lite"/>
    </source>
</evidence>
<gene>
    <name evidence="2" type="ORF">SPSK_10546</name>
</gene>
<comment type="caution">
    <text evidence="2">The sequence shown here is derived from an EMBL/GenBank/DDBJ whole genome shotgun (WGS) entry which is preliminary data.</text>
</comment>
<proteinExistence type="predicted"/>
<accession>A0A0F2LXX6</accession>
<feature type="compositionally biased region" description="Basic and acidic residues" evidence="1">
    <location>
        <begin position="18"/>
        <end position="30"/>
    </location>
</feature>
<dbReference type="RefSeq" id="XP_016584998.1">
    <property type="nucleotide sequence ID" value="XM_016736918.1"/>
</dbReference>
<dbReference type="AlphaFoldDB" id="A0A0F2LXX6"/>
<sequence>MRCGEIEKSQRPQSETNTARDVREDARRSETTVLNRHVASKARDALAECGNGRQNSNAKGDMPKNAIETNEMKK</sequence>
<reference evidence="2 3" key="2">
    <citation type="journal article" date="2015" name="Eukaryot. Cell">
        <title>Asexual propagation of a virulent clone complex in a human and feline outbreak of sporotrichosis.</title>
        <authorList>
            <person name="Teixeira Mde M."/>
            <person name="Rodrigues A.M."/>
            <person name="Tsui C.K."/>
            <person name="de Almeida L.G."/>
            <person name="Van Diepeningen A.D."/>
            <person name="van den Ende B.G."/>
            <person name="Fernandes G.F."/>
            <person name="Kano R."/>
            <person name="Hamelin R.C."/>
            <person name="Lopes-Bezerra L.M."/>
            <person name="Vasconcelos A.T."/>
            <person name="de Hoog S."/>
            <person name="de Camargo Z.P."/>
            <person name="Felipe M.S."/>
        </authorList>
    </citation>
    <scope>NUCLEOTIDE SEQUENCE [LARGE SCALE GENOMIC DNA]</scope>
    <source>
        <strain evidence="2 3">1099-18</strain>
    </source>
</reference>
<reference evidence="2 3" key="1">
    <citation type="journal article" date="2014" name="BMC Genomics">
        <title>Comparative genomics of the major fungal agents of human and animal Sporotrichosis: Sporothrix schenckii and Sporothrix brasiliensis.</title>
        <authorList>
            <person name="Teixeira M.M."/>
            <person name="de Almeida L.G."/>
            <person name="Kubitschek-Barreira P."/>
            <person name="Alves F.L."/>
            <person name="Kioshima E.S."/>
            <person name="Abadio A.K."/>
            <person name="Fernandes L."/>
            <person name="Derengowski L.S."/>
            <person name="Ferreira K.S."/>
            <person name="Souza R.C."/>
            <person name="Ruiz J.C."/>
            <person name="de Andrade N.C."/>
            <person name="Paes H.C."/>
            <person name="Nicola A.M."/>
            <person name="Albuquerque P."/>
            <person name="Gerber A.L."/>
            <person name="Martins V.P."/>
            <person name="Peconick L.D."/>
            <person name="Neto A.V."/>
            <person name="Chaucanez C.B."/>
            <person name="Silva P.A."/>
            <person name="Cunha O.L."/>
            <person name="de Oliveira F.F."/>
            <person name="dos Santos T.C."/>
            <person name="Barros A.L."/>
            <person name="Soares M.A."/>
            <person name="de Oliveira L.M."/>
            <person name="Marini M.M."/>
            <person name="Villalobos-Duno H."/>
            <person name="Cunha M.M."/>
            <person name="de Hoog S."/>
            <person name="da Silveira J.F."/>
            <person name="Henrissat B."/>
            <person name="Nino-Vega G.A."/>
            <person name="Cisalpino P.S."/>
            <person name="Mora-Montes H.M."/>
            <person name="Almeida S.R."/>
            <person name="Stajich J.E."/>
            <person name="Lopes-Bezerra L.M."/>
            <person name="Vasconcelos A.T."/>
            <person name="Felipe M.S."/>
        </authorList>
    </citation>
    <scope>NUCLEOTIDE SEQUENCE [LARGE SCALE GENOMIC DNA]</scope>
    <source>
        <strain evidence="2 3">1099-18</strain>
    </source>
</reference>
<evidence type="ECO:0000313" key="3">
    <source>
        <dbReference type="Proteomes" id="UP000033710"/>
    </source>
</evidence>
<feature type="region of interest" description="Disordered" evidence="1">
    <location>
        <begin position="1"/>
        <end position="74"/>
    </location>
</feature>
<organism evidence="2 3">
    <name type="scientific">Sporothrix schenckii 1099-18</name>
    <dbReference type="NCBI Taxonomy" id="1397361"/>
    <lineage>
        <taxon>Eukaryota</taxon>
        <taxon>Fungi</taxon>
        <taxon>Dikarya</taxon>
        <taxon>Ascomycota</taxon>
        <taxon>Pezizomycotina</taxon>
        <taxon>Sordariomycetes</taxon>
        <taxon>Sordariomycetidae</taxon>
        <taxon>Ophiostomatales</taxon>
        <taxon>Ophiostomataceae</taxon>
        <taxon>Sporothrix</taxon>
    </lineage>
</organism>
<dbReference type="VEuPathDB" id="FungiDB:SPSK_10546"/>
<protein>
    <submittedName>
        <fullName evidence="2">Uncharacterized protein</fullName>
    </submittedName>
</protein>
<dbReference type="Proteomes" id="UP000033710">
    <property type="component" value="Unassembled WGS sequence"/>
</dbReference>
<name>A0A0F2LXX6_SPOSC</name>
<dbReference type="KEGG" id="ssck:SPSK_10546"/>
<dbReference type="EMBL" id="AXCR01000010">
    <property type="protein sequence ID" value="KJR82322.1"/>
    <property type="molecule type" value="Genomic_DNA"/>
</dbReference>